<dbReference type="Pfam" id="PF05699">
    <property type="entry name" value="Dimer_Tnp_hAT"/>
    <property type="match status" value="1"/>
</dbReference>
<evidence type="ECO:0000313" key="2">
    <source>
        <dbReference type="EMBL" id="KAG6949313.1"/>
    </source>
</evidence>
<organism evidence="2 3">
    <name type="scientific">Phytophthora aleatoria</name>
    <dbReference type="NCBI Taxonomy" id="2496075"/>
    <lineage>
        <taxon>Eukaryota</taxon>
        <taxon>Sar</taxon>
        <taxon>Stramenopiles</taxon>
        <taxon>Oomycota</taxon>
        <taxon>Peronosporomycetes</taxon>
        <taxon>Peronosporales</taxon>
        <taxon>Peronosporaceae</taxon>
        <taxon>Phytophthora</taxon>
    </lineage>
</organism>
<sequence>MIVESIAFWKNLEYAVASLDRLLQHCVSWSLTHHRPHEFMSALNGYEMGTRRRDRMRTGMLNRLNVTRTQIIGYLYSFAIEKRAWPPEDKRNNEGEAPRHWWKSHRNTPAHDVLFHLADLVLSIPTSSSSSERAKVDMLAYIYINYDLHAKVKPDLARLQTFPEAEEQDNEVRNDQEALIF</sequence>
<gene>
    <name evidence="2" type="ORF">JG688_00014668</name>
</gene>
<reference evidence="2" key="1">
    <citation type="submission" date="2021-01" db="EMBL/GenBank/DDBJ databases">
        <title>Phytophthora aleatoria, a newly-described species from Pinus radiata is distinct from Phytophthora cactorum isolates based on comparative genomics.</title>
        <authorList>
            <person name="Mcdougal R."/>
            <person name="Panda P."/>
            <person name="Williams N."/>
            <person name="Studholme D.J."/>
        </authorList>
    </citation>
    <scope>NUCLEOTIDE SEQUENCE</scope>
    <source>
        <strain evidence="2">NZFS 4037</strain>
    </source>
</reference>
<dbReference type="GO" id="GO:0046983">
    <property type="term" value="F:protein dimerization activity"/>
    <property type="evidence" value="ECO:0007669"/>
    <property type="project" value="InterPro"/>
</dbReference>
<dbReference type="InterPro" id="IPR008906">
    <property type="entry name" value="HATC_C_dom"/>
</dbReference>
<dbReference type="EMBL" id="JAENGY010001439">
    <property type="protein sequence ID" value="KAG6949313.1"/>
    <property type="molecule type" value="Genomic_DNA"/>
</dbReference>
<dbReference type="AlphaFoldDB" id="A0A8J5MDB9"/>
<keyword evidence="3" id="KW-1185">Reference proteome</keyword>
<evidence type="ECO:0000259" key="1">
    <source>
        <dbReference type="Pfam" id="PF05699"/>
    </source>
</evidence>
<dbReference type="Proteomes" id="UP000709295">
    <property type="component" value="Unassembled WGS sequence"/>
</dbReference>
<feature type="domain" description="HAT C-terminal dimerisation" evidence="1">
    <location>
        <begin position="95"/>
        <end position="134"/>
    </location>
</feature>
<comment type="caution">
    <text evidence="2">The sequence shown here is derived from an EMBL/GenBank/DDBJ whole genome shotgun (WGS) entry which is preliminary data.</text>
</comment>
<name>A0A8J5MDB9_9STRA</name>
<accession>A0A8J5MDB9</accession>
<protein>
    <recommendedName>
        <fullName evidence="1">HAT C-terminal dimerisation domain-containing protein</fullName>
    </recommendedName>
</protein>
<proteinExistence type="predicted"/>
<evidence type="ECO:0000313" key="3">
    <source>
        <dbReference type="Proteomes" id="UP000709295"/>
    </source>
</evidence>